<dbReference type="SUPFAM" id="SSF69279">
    <property type="entry name" value="Phage tail proteins"/>
    <property type="match status" value="1"/>
</dbReference>
<feature type="non-terminal residue" evidence="1">
    <location>
        <position position="130"/>
    </location>
</feature>
<evidence type="ECO:0000313" key="2">
    <source>
        <dbReference type="Proteomes" id="UP001580430"/>
    </source>
</evidence>
<keyword evidence="2" id="KW-1185">Reference proteome</keyword>
<organism evidence="1 2">
    <name type="scientific">Paenibacillus medicaginis</name>
    <dbReference type="NCBI Taxonomy" id="1470560"/>
    <lineage>
        <taxon>Bacteria</taxon>
        <taxon>Bacillati</taxon>
        <taxon>Bacillota</taxon>
        <taxon>Bacilli</taxon>
        <taxon>Bacillales</taxon>
        <taxon>Paenibacillaceae</taxon>
        <taxon>Paenibacillus</taxon>
    </lineage>
</organism>
<name>A0ABV5C9R9_9BACL</name>
<comment type="caution">
    <text evidence="1">The sequence shown here is derived from an EMBL/GenBank/DDBJ whole genome shotgun (WGS) entry which is preliminary data.</text>
</comment>
<gene>
    <name evidence="1" type="ORF">ACE5LO_27580</name>
</gene>
<proteinExistence type="predicted"/>
<dbReference type="EMBL" id="JBHIRY010000067">
    <property type="protein sequence ID" value="MFB5764120.1"/>
    <property type="molecule type" value="Genomic_DNA"/>
</dbReference>
<protein>
    <submittedName>
        <fullName evidence="1">Uncharacterized protein</fullName>
    </submittedName>
</protein>
<evidence type="ECO:0000313" key="1">
    <source>
        <dbReference type="EMBL" id="MFB5764120.1"/>
    </source>
</evidence>
<dbReference type="Gene3D" id="3.55.50.10">
    <property type="entry name" value="Baseplate protein-like domains"/>
    <property type="match status" value="1"/>
</dbReference>
<sequence length="130" mass="14153">MTYGELLNLVAADYEGFDVMDEATGGASISNFTMQYQETDWEFIKRLASASGAVIIPESAASSPKLWMGVPDGALEDLPQDIPFTVGRDLAAYGQVQAAGLKASPADFTYYEVETEKWLNLGDKVNFRGK</sequence>
<reference evidence="1 2" key="1">
    <citation type="submission" date="2024-09" db="EMBL/GenBank/DDBJ databases">
        <title>Paenibacillus zeirhizospherea sp. nov., isolated from surface of the maize (Zea mays) roots in a horticulture field, Hungary.</title>
        <authorList>
            <person name="Marton D."/>
            <person name="Farkas M."/>
            <person name="Bedics A."/>
            <person name="Toth E."/>
            <person name="Tancsics A."/>
            <person name="Boka K."/>
            <person name="Marati G."/>
            <person name="Kriszt B."/>
            <person name="Cserhati M."/>
        </authorList>
    </citation>
    <scope>NUCLEOTIDE SEQUENCE [LARGE SCALE GENOMIC DNA]</scope>
    <source>
        <strain evidence="1 2">JCM 18446</strain>
    </source>
</reference>
<dbReference type="Proteomes" id="UP001580430">
    <property type="component" value="Unassembled WGS sequence"/>
</dbReference>
<accession>A0ABV5C9R9</accession>